<organism evidence="4 5">
    <name type="scientific">Alkalibacillus filiformis</name>
    <dbReference type="NCBI Taxonomy" id="200990"/>
    <lineage>
        <taxon>Bacteria</taxon>
        <taxon>Bacillati</taxon>
        <taxon>Bacillota</taxon>
        <taxon>Bacilli</taxon>
        <taxon>Bacillales</taxon>
        <taxon>Bacillaceae</taxon>
        <taxon>Alkalibacillus</taxon>
    </lineage>
</organism>
<evidence type="ECO:0000313" key="5">
    <source>
        <dbReference type="Proteomes" id="UP001236723"/>
    </source>
</evidence>
<evidence type="ECO:0000256" key="3">
    <source>
        <dbReference type="SAM" id="Phobius"/>
    </source>
</evidence>
<feature type="transmembrane region" description="Helical" evidence="3">
    <location>
        <begin position="6"/>
        <end position="25"/>
    </location>
</feature>
<keyword evidence="1" id="KW-0375">Hydrogen ion transport</keyword>
<keyword evidence="2" id="KW-0406">Ion transport</keyword>
<proteinExistence type="predicted"/>
<evidence type="ECO:0000256" key="2">
    <source>
        <dbReference type="ARBA" id="ARBA00023065"/>
    </source>
</evidence>
<feature type="transmembrane region" description="Helical" evidence="3">
    <location>
        <begin position="119"/>
        <end position="139"/>
    </location>
</feature>
<gene>
    <name evidence="4" type="ORF">J2R98_001386</name>
</gene>
<dbReference type="InterPro" id="IPR038662">
    <property type="entry name" value="ATP_synth_F0_csu_sf"/>
</dbReference>
<keyword evidence="3" id="KW-1133">Transmembrane helix</keyword>
<keyword evidence="2" id="KW-0813">Transport</keyword>
<dbReference type="RefSeq" id="WP_307067417.1">
    <property type="nucleotide sequence ID" value="NZ_JAUSUP010000003.1"/>
</dbReference>
<accession>A0ABU0DSZ8</accession>
<evidence type="ECO:0000313" key="4">
    <source>
        <dbReference type="EMBL" id="MDQ0351569.1"/>
    </source>
</evidence>
<name>A0ABU0DSZ8_9BACI</name>
<feature type="transmembrane region" description="Helical" evidence="3">
    <location>
        <begin position="50"/>
        <end position="72"/>
    </location>
</feature>
<dbReference type="Gene3D" id="1.20.20.10">
    <property type="entry name" value="F1F0 ATP synthase subunit C"/>
    <property type="match status" value="1"/>
</dbReference>
<reference evidence="4 5" key="1">
    <citation type="submission" date="2023-07" db="EMBL/GenBank/DDBJ databases">
        <title>Genomic Encyclopedia of Type Strains, Phase IV (KMG-IV): sequencing the most valuable type-strain genomes for metagenomic binning, comparative biology and taxonomic classification.</title>
        <authorList>
            <person name="Goeker M."/>
        </authorList>
    </citation>
    <scope>NUCLEOTIDE SEQUENCE [LARGE SCALE GENOMIC DNA]</scope>
    <source>
        <strain evidence="4 5">DSM 15448</strain>
    </source>
</reference>
<feature type="transmembrane region" description="Helical" evidence="3">
    <location>
        <begin position="78"/>
        <end position="98"/>
    </location>
</feature>
<protein>
    <submittedName>
        <fullName evidence="4">Uncharacterized protein</fullName>
    </submittedName>
</protein>
<comment type="caution">
    <text evidence="4">The sequence shown here is derived from an EMBL/GenBank/DDBJ whole genome shotgun (WGS) entry which is preliminary data.</text>
</comment>
<sequence length="140" mass="15575">MDPIWYFAIASIIAVIGIVVVFGQLSNKLEDQLNQGEVSSDFTQSLTTQLLIRVTIIEIVPILLIVFGFIQLTGTESSVIPLVLTLVVFAIGLIRLFSKRDLLKHSNIDQRTKVFYQSTQKTAMMLAASFPVITLIAFIM</sequence>
<keyword evidence="3" id="KW-0472">Membrane</keyword>
<keyword evidence="3" id="KW-0812">Transmembrane</keyword>
<dbReference type="EMBL" id="JAUSUP010000003">
    <property type="protein sequence ID" value="MDQ0351569.1"/>
    <property type="molecule type" value="Genomic_DNA"/>
</dbReference>
<keyword evidence="5" id="KW-1185">Reference proteome</keyword>
<dbReference type="Proteomes" id="UP001236723">
    <property type="component" value="Unassembled WGS sequence"/>
</dbReference>
<evidence type="ECO:0000256" key="1">
    <source>
        <dbReference type="ARBA" id="ARBA00022781"/>
    </source>
</evidence>